<dbReference type="Pfam" id="PF13413">
    <property type="entry name" value="HTH_25"/>
    <property type="match status" value="1"/>
</dbReference>
<feature type="compositionally biased region" description="Low complexity" evidence="1">
    <location>
        <begin position="180"/>
        <end position="191"/>
    </location>
</feature>
<feature type="region of interest" description="Disordered" evidence="1">
    <location>
        <begin position="173"/>
        <end position="248"/>
    </location>
</feature>
<evidence type="ECO:0000256" key="1">
    <source>
        <dbReference type="SAM" id="MobiDB-lite"/>
    </source>
</evidence>
<protein>
    <submittedName>
        <fullName evidence="4">Helix-turn-helix domain-containing protein</fullName>
    </submittedName>
</protein>
<keyword evidence="2" id="KW-1133">Transmembrane helix</keyword>
<dbReference type="PANTHER" id="PTHR34475:SF1">
    <property type="entry name" value="CYTOSKELETON PROTEIN RODZ"/>
    <property type="match status" value="1"/>
</dbReference>
<dbReference type="Gene3D" id="1.10.260.40">
    <property type="entry name" value="lambda repressor-like DNA-binding domains"/>
    <property type="match status" value="1"/>
</dbReference>
<dbReference type="Proteomes" id="UP001273935">
    <property type="component" value="Unassembled WGS sequence"/>
</dbReference>
<dbReference type="SUPFAM" id="SSF47413">
    <property type="entry name" value="lambda repressor-like DNA-binding domains"/>
    <property type="match status" value="1"/>
</dbReference>
<evidence type="ECO:0000313" key="4">
    <source>
        <dbReference type="EMBL" id="MDV3439814.1"/>
    </source>
</evidence>
<accession>A0ABU3XPF6</accession>
<comment type="caution">
    <text evidence="4">The sequence shown here is derived from an EMBL/GenBank/DDBJ whole genome shotgun (WGS) entry which is preliminary data.</text>
</comment>
<dbReference type="Pfam" id="PF13464">
    <property type="entry name" value="RodZ_C"/>
    <property type="match status" value="1"/>
</dbReference>
<gene>
    <name evidence="4" type="ORF">R0G64_10290</name>
</gene>
<keyword evidence="2" id="KW-0812">Transmembrane</keyword>
<evidence type="ECO:0000259" key="3">
    <source>
        <dbReference type="Pfam" id="PF13464"/>
    </source>
</evidence>
<evidence type="ECO:0000256" key="2">
    <source>
        <dbReference type="SAM" id="Phobius"/>
    </source>
</evidence>
<name>A0ABU3XPF6_9GAMM</name>
<keyword evidence="5" id="KW-1185">Reference proteome</keyword>
<dbReference type="InterPro" id="IPR025194">
    <property type="entry name" value="RodZ-like_C"/>
</dbReference>
<feature type="compositionally biased region" description="Low complexity" evidence="1">
    <location>
        <begin position="217"/>
        <end position="248"/>
    </location>
</feature>
<dbReference type="InterPro" id="IPR001387">
    <property type="entry name" value="Cro/C1-type_HTH"/>
</dbReference>
<dbReference type="InterPro" id="IPR010982">
    <property type="entry name" value="Lambda_DNA-bd_dom_sf"/>
</dbReference>
<evidence type="ECO:0000313" key="5">
    <source>
        <dbReference type="Proteomes" id="UP001273935"/>
    </source>
</evidence>
<dbReference type="PANTHER" id="PTHR34475">
    <property type="match status" value="1"/>
</dbReference>
<organism evidence="4 5">
    <name type="scientific">Metapseudomonas otitidis</name>
    <dbReference type="NCBI Taxonomy" id="319939"/>
    <lineage>
        <taxon>Bacteria</taxon>
        <taxon>Pseudomonadati</taxon>
        <taxon>Pseudomonadota</taxon>
        <taxon>Gammaproteobacteria</taxon>
        <taxon>Pseudomonadales</taxon>
        <taxon>Pseudomonadaceae</taxon>
        <taxon>Metapseudomonas</taxon>
    </lineage>
</organism>
<dbReference type="RefSeq" id="WP_309041768.1">
    <property type="nucleotide sequence ID" value="NZ_CP133395.1"/>
</dbReference>
<reference evidence="4 5" key="1">
    <citation type="submission" date="2023-10" db="EMBL/GenBank/DDBJ databases">
        <title>Pseudomonas otitidis isolated from a paediatric patient with cystic fibrosis in Chile.</title>
        <authorList>
            <person name="Amsteins-Romero L."/>
            <person name="Opazo-Capurro A."/>
            <person name="Matus-Kohler M."/>
            <person name="Gonzalez-Rocha G."/>
        </authorList>
    </citation>
    <scope>NUCLEOTIDE SEQUENCE [LARGE SCALE GENOMIC DNA]</scope>
    <source>
        <strain evidence="4 5">P-714</strain>
    </source>
</reference>
<feature type="compositionally biased region" description="Polar residues" evidence="1">
    <location>
        <begin position="194"/>
        <end position="216"/>
    </location>
</feature>
<dbReference type="InterPro" id="IPR050400">
    <property type="entry name" value="Bact_Cytoskel_RodZ"/>
</dbReference>
<feature type="transmembrane region" description="Helical" evidence="2">
    <location>
        <begin position="112"/>
        <end position="133"/>
    </location>
</feature>
<keyword evidence="2" id="KW-0472">Membrane</keyword>
<dbReference type="EMBL" id="JAWJUL010000031">
    <property type="protein sequence ID" value="MDV3439814.1"/>
    <property type="molecule type" value="Genomic_DNA"/>
</dbReference>
<sequence>MKSSQPEPVAAARGNPGEVLRQARENQGLDLADIARQLNLTEYALRQLEAGSFEQLPGHTFARGYIRAYAKLIGLDQAELVAEFDRYTGTDATGSNVHSLGRIEEPVRLSQSVLRFVSFAILVALGVIGFLWWQDQAERRASDNSELSLEHVEVESADGTTQIHPLDEPEDQAVVEAEQEAQAAGSETAAVPPVSSQQPATPSQALAATVTPPTVNSAAAQPAQPSTAAPATAPTQPAVPAQAPAPAASPSAPVVAAAAAGEGVVRVQFTANCWFQLTDAGGAVLQSGIKRSGESIEAAGKAPLELRLGYARGAQVSYNGQPVDIAPFIHGETARLKLGQ</sequence>
<feature type="domain" description="Cytoskeleton protein RodZ-like C-terminal" evidence="3">
    <location>
        <begin position="267"/>
        <end position="337"/>
    </location>
</feature>
<dbReference type="CDD" id="cd00093">
    <property type="entry name" value="HTH_XRE"/>
    <property type="match status" value="1"/>
</dbReference>
<proteinExistence type="predicted"/>